<proteinExistence type="predicted"/>
<sequence length="85" mass="8947">MIASGVPYEVTDVEGHTPASLDEFTGQVTMHAHGPTGDHEVAGSGQDEHDGTVRVHEKDHHGTGKDVRVWTVSPAADGEGFDAES</sequence>
<protein>
    <submittedName>
        <fullName evidence="2">Uncharacterized protein</fullName>
    </submittedName>
</protein>
<organism evidence="2 3">
    <name type="scientific">Cellulomonas carbonis T26</name>
    <dbReference type="NCBI Taxonomy" id="947969"/>
    <lineage>
        <taxon>Bacteria</taxon>
        <taxon>Bacillati</taxon>
        <taxon>Actinomycetota</taxon>
        <taxon>Actinomycetes</taxon>
        <taxon>Micrococcales</taxon>
        <taxon>Cellulomonadaceae</taxon>
        <taxon>Cellulomonas</taxon>
    </lineage>
</organism>
<reference evidence="2 3" key="2">
    <citation type="journal article" date="2015" name="Stand. Genomic Sci.">
        <title>Draft genome sequence of Cellulomonas carbonis T26(T) and comparative analysis of six Cellulomonas genomes.</title>
        <authorList>
            <person name="Zhuang W."/>
            <person name="Zhang S."/>
            <person name="Xia X."/>
            <person name="Wang G."/>
        </authorList>
    </citation>
    <scope>NUCLEOTIDE SEQUENCE [LARGE SCALE GENOMIC DNA]</scope>
    <source>
        <strain evidence="2 3">T26</strain>
    </source>
</reference>
<dbReference type="AlphaFoldDB" id="A0A0A0BT45"/>
<evidence type="ECO:0000256" key="1">
    <source>
        <dbReference type="SAM" id="MobiDB-lite"/>
    </source>
</evidence>
<evidence type="ECO:0000313" key="2">
    <source>
        <dbReference type="EMBL" id="KGM11603.1"/>
    </source>
</evidence>
<feature type="region of interest" description="Disordered" evidence="1">
    <location>
        <begin position="31"/>
        <end position="50"/>
    </location>
</feature>
<feature type="compositionally biased region" description="Basic and acidic residues" evidence="1">
    <location>
        <begin position="36"/>
        <end position="50"/>
    </location>
</feature>
<accession>A0A0A0BT45</accession>
<dbReference type="EMBL" id="AXCY01000018">
    <property type="protein sequence ID" value="KGM11603.1"/>
    <property type="molecule type" value="Genomic_DNA"/>
</dbReference>
<comment type="caution">
    <text evidence="2">The sequence shown here is derived from an EMBL/GenBank/DDBJ whole genome shotgun (WGS) entry which is preliminary data.</text>
</comment>
<gene>
    <name evidence="2" type="ORF">N868_05550</name>
</gene>
<name>A0A0A0BT45_9CELL</name>
<evidence type="ECO:0000313" key="3">
    <source>
        <dbReference type="Proteomes" id="UP000029839"/>
    </source>
</evidence>
<reference evidence="2 3" key="1">
    <citation type="submission" date="2013-08" db="EMBL/GenBank/DDBJ databases">
        <title>Genome sequencing of Cellulomonas carbonis T26.</title>
        <authorList>
            <person name="Chen F."/>
            <person name="Li Y."/>
            <person name="Wang G."/>
        </authorList>
    </citation>
    <scope>NUCLEOTIDE SEQUENCE [LARGE SCALE GENOMIC DNA]</scope>
    <source>
        <strain evidence="2 3">T26</strain>
    </source>
</reference>
<keyword evidence="3" id="KW-1185">Reference proteome</keyword>
<dbReference type="Proteomes" id="UP000029839">
    <property type="component" value="Unassembled WGS sequence"/>
</dbReference>